<sequence length="113" mass="12211">MITQFRPSELSAWLQQVGPDSAPVVLDVREPSELQIASVKAEGFTLLTIPMGTVPLRLSELDPQRPIACLCHHGGRSMQVAQFLASRGYENVANIAGGIHAWAAEVDPTLATY</sequence>
<organism evidence="2 3">
    <name type="scientific">Rhodoferax lacus</name>
    <dbReference type="NCBI Taxonomy" id="2184758"/>
    <lineage>
        <taxon>Bacteria</taxon>
        <taxon>Pseudomonadati</taxon>
        <taxon>Pseudomonadota</taxon>
        <taxon>Betaproteobacteria</taxon>
        <taxon>Burkholderiales</taxon>
        <taxon>Comamonadaceae</taxon>
        <taxon>Rhodoferax</taxon>
    </lineage>
</organism>
<name>A0A3E1RFN2_9BURK</name>
<dbReference type="GO" id="GO:0016740">
    <property type="term" value="F:transferase activity"/>
    <property type="evidence" value="ECO:0007669"/>
    <property type="project" value="UniProtKB-KW"/>
</dbReference>
<dbReference type="Pfam" id="PF00581">
    <property type="entry name" value="Rhodanese"/>
    <property type="match status" value="1"/>
</dbReference>
<dbReference type="SMART" id="SM00450">
    <property type="entry name" value="RHOD"/>
    <property type="match status" value="1"/>
</dbReference>
<dbReference type="OrthoDB" id="9811849at2"/>
<reference evidence="2 3" key="1">
    <citation type="submission" date="2018-05" db="EMBL/GenBank/DDBJ databases">
        <title>Rhodoferax soyangensis sp.nov., isolated from an oligotrophic freshwater lake.</title>
        <authorList>
            <person name="Park M."/>
        </authorList>
    </citation>
    <scope>NUCLEOTIDE SEQUENCE [LARGE SCALE GENOMIC DNA]</scope>
    <source>
        <strain evidence="2 3">IMCC26218</strain>
    </source>
</reference>
<dbReference type="RefSeq" id="WP_117174828.1">
    <property type="nucleotide sequence ID" value="NZ_QFZK01000002.1"/>
</dbReference>
<proteinExistence type="predicted"/>
<dbReference type="AlphaFoldDB" id="A0A3E1RFN2"/>
<dbReference type="SUPFAM" id="SSF52821">
    <property type="entry name" value="Rhodanese/Cell cycle control phosphatase"/>
    <property type="match status" value="1"/>
</dbReference>
<evidence type="ECO:0000313" key="3">
    <source>
        <dbReference type="Proteomes" id="UP000260665"/>
    </source>
</evidence>
<dbReference type="EMBL" id="QFZK01000002">
    <property type="protein sequence ID" value="RFO98169.1"/>
    <property type="molecule type" value="Genomic_DNA"/>
</dbReference>
<keyword evidence="2" id="KW-0808">Transferase</keyword>
<protein>
    <submittedName>
        <fullName evidence="2">Sulfurtransferase</fullName>
    </submittedName>
</protein>
<dbReference type="InterPro" id="IPR001763">
    <property type="entry name" value="Rhodanese-like_dom"/>
</dbReference>
<evidence type="ECO:0000259" key="1">
    <source>
        <dbReference type="PROSITE" id="PS50206"/>
    </source>
</evidence>
<dbReference type="InterPro" id="IPR036873">
    <property type="entry name" value="Rhodanese-like_dom_sf"/>
</dbReference>
<dbReference type="Gene3D" id="3.40.250.10">
    <property type="entry name" value="Rhodanese-like domain"/>
    <property type="match status" value="1"/>
</dbReference>
<evidence type="ECO:0000313" key="2">
    <source>
        <dbReference type="EMBL" id="RFO98169.1"/>
    </source>
</evidence>
<gene>
    <name evidence="2" type="ORF">DIC66_05500</name>
</gene>
<dbReference type="InterPro" id="IPR052204">
    <property type="entry name" value="PpiC/parvulin_rotamase"/>
</dbReference>
<dbReference type="PANTHER" id="PTHR43629">
    <property type="entry name" value="PEPTIDYL-PROLYL CIS-TRANS ISOMERASE"/>
    <property type="match status" value="1"/>
</dbReference>
<feature type="domain" description="Rhodanese" evidence="1">
    <location>
        <begin position="19"/>
        <end position="111"/>
    </location>
</feature>
<keyword evidence="3" id="KW-1185">Reference proteome</keyword>
<dbReference type="Proteomes" id="UP000260665">
    <property type="component" value="Unassembled WGS sequence"/>
</dbReference>
<accession>A0A3E1RFN2</accession>
<comment type="caution">
    <text evidence="2">The sequence shown here is derived from an EMBL/GenBank/DDBJ whole genome shotgun (WGS) entry which is preliminary data.</text>
</comment>
<dbReference type="PANTHER" id="PTHR43629:SF2">
    <property type="entry name" value="RHODANESE-LIKE_PPIC DOMAIN-CONTAINING PROTEIN 12, CHLOROPLASTIC"/>
    <property type="match status" value="1"/>
</dbReference>
<dbReference type="PROSITE" id="PS50206">
    <property type="entry name" value="RHODANESE_3"/>
    <property type="match status" value="1"/>
</dbReference>